<dbReference type="Pfam" id="PF10531">
    <property type="entry name" value="SLBB"/>
    <property type="match status" value="1"/>
</dbReference>
<keyword evidence="7 8" id="KW-0411">Iron-sulfur</keyword>
<dbReference type="PROSITE" id="PS51379">
    <property type="entry name" value="4FE4S_FER_2"/>
    <property type="match status" value="2"/>
</dbReference>
<keyword evidence="4 8" id="KW-0677">Repeat</keyword>
<keyword evidence="2 8" id="KW-0004">4Fe-4S</keyword>
<evidence type="ECO:0000256" key="1">
    <source>
        <dbReference type="ARBA" id="ARBA00022448"/>
    </source>
</evidence>
<dbReference type="Pfam" id="PF12838">
    <property type="entry name" value="Fer4_7"/>
    <property type="match status" value="1"/>
</dbReference>
<comment type="subcellular location">
    <subcellularLocation>
        <location evidence="8">Cell inner membrane</location>
        <topology evidence="8">Peripheral membrane protein</topology>
    </subcellularLocation>
</comment>
<dbReference type="Proteomes" id="UP000199308">
    <property type="component" value="Unassembled WGS sequence"/>
</dbReference>
<dbReference type="EC" id="7.-.-.-" evidence="8"/>
<gene>
    <name evidence="8" type="primary">rnfC</name>
    <name evidence="12" type="ORF">SAMN05660429_00601</name>
</gene>
<dbReference type="InterPro" id="IPR026902">
    <property type="entry name" value="RnfC_N"/>
</dbReference>
<feature type="compositionally biased region" description="Basic and acidic residues" evidence="10">
    <location>
        <begin position="687"/>
        <end position="703"/>
    </location>
</feature>
<dbReference type="InterPro" id="IPR019554">
    <property type="entry name" value="Soluble_ligand-bd"/>
</dbReference>
<keyword evidence="5 8" id="KW-0249">Electron transport</keyword>
<feature type="binding site" evidence="8">
    <location>
        <position position="377"/>
    </location>
    <ligand>
        <name>[4Fe-4S] cluster</name>
        <dbReference type="ChEBI" id="CHEBI:49883"/>
        <label>1</label>
    </ligand>
</feature>
<feature type="coiled-coil region" evidence="9">
    <location>
        <begin position="439"/>
        <end position="477"/>
    </location>
</feature>
<dbReference type="InterPro" id="IPR017896">
    <property type="entry name" value="4Fe4S_Fe-S-bd"/>
</dbReference>
<feature type="compositionally biased region" description="Basic and acidic residues" evidence="10">
    <location>
        <begin position="659"/>
        <end position="671"/>
    </location>
</feature>
<evidence type="ECO:0000256" key="2">
    <source>
        <dbReference type="ARBA" id="ARBA00022485"/>
    </source>
</evidence>
<dbReference type="InterPro" id="IPR037225">
    <property type="entry name" value="Nuo51_FMN-bd_sf"/>
</dbReference>
<evidence type="ECO:0000256" key="8">
    <source>
        <dbReference type="HAMAP-Rule" id="MF_00461"/>
    </source>
</evidence>
<keyword evidence="8" id="KW-1278">Translocase</keyword>
<feature type="binding site" evidence="8">
    <location>
        <position position="387"/>
    </location>
    <ligand>
        <name>[4Fe-4S] cluster</name>
        <dbReference type="ChEBI" id="CHEBI:49883"/>
        <label>2</label>
    </ligand>
</feature>
<dbReference type="EMBL" id="FOHK01000002">
    <property type="protein sequence ID" value="SES85695.1"/>
    <property type="molecule type" value="Genomic_DNA"/>
</dbReference>
<keyword evidence="6 8" id="KW-0408">Iron</keyword>
<dbReference type="InterPro" id="IPR010208">
    <property type="entry name" value="Ion_transpt_RnfC/RsxC"/>
</dbReference>
<evidence type="ECO:0000256" key="9">
    <source>
        <dbReference type="SAM" id="Coils"/>
    </source>
</evidence>
<keyword evidence="8" id="KW-0472">Membrane</keyword>
<comment type="cofactor">
    <cofactor evidence="8">
        <name>[4Fe-4S] cluster</name>
        <dbReference type="ChEBI" id="CHEBI:49883"/>
    </cofactor>
    <text evidence="8">Binds 2 [4Fe-4S] clusters per subunit.</text>
</comment>
<dbReference type="RefSeq" id="WP_093327563.1">
    <property type="nucleotide sequence ID" value="NZ_AP027363.1"/>
</dbReference>
<feature type="binding site" evidence="8">
    <location>
        <position position="419"/>
    </location>
    <ligand>
        <name>[4Fe-4S] cluster</name>
        <dbReference type="ChEBI" id="CHEBI:49883"/>
        <label>2</label>
    </ligand>
</feature>
<reference evidence="12 13" key="1">
    <citation type="submission" date="2016-10" db="EMBL/GenBank/DDBJ databases">
        <authorList>
            <person name="de Groot N.N."/>
        </authorList>
    </citation>
    <scope>NUCLEOTIDE SEQUENCE [LARGE SCALE GENOMIC DNA]</scope>
    <source>
        <strain evidence="12 13">DSM 19706</strain>
    </source>
</reference>
<comment type="function">
    <text evidence="8">Part of a membrane-bound complex that couples electron transfer with translocation of ions across the membrane.</text>
</comment>
<evidence type="ECO:0000313" key="13">
    <source>
        <dbReference type="Proteomes" id="UP000199308"/>
    </source>
</evidence>
<evidence type="ECO:0000259" key="11">
    <source>
        <dbReference type="PROSITE" id="PS51379"/>
    </source>
</evidence>
<dbReference type="FunFam" id="3.30.70.20:FF:000044">
    <property type="entry name" value="Ion-translocating oxidoreductase complex subunit C"/>
    <property type="match status" value="1"/>
</dbReference>
<dbReference type="SUPFAM" id="SSF46548">
    <property type="entry name" value="alpha-helical ferredoxin"/>
    <property type="match status" value="1"/>
</dbReference>
<dbReference type="AlphaFoldDB" id="A0A1H9ZVD3"/>
<protein>
    <recommendedName>
        <fullName evidence="8">Ion-translocating oxidoreductase complex subunit C</fullName>
        <ecNumber evidence="8">7.-.-.-</ecNumber>
    </recommendedName>
    <alternativeName>
        <fullName evidence="8">Rnf electron transport complex subunit C</fullName>
    </alternativeName>
</protein>
<dbReference type="SUPFAM" id="SSF142019">
    <property type="entry name" value="Nqo1 FMN-binding domain-like"/>
    <property type="match status" value="1"/>
</dbReference>
<sequence length="800" mass="85434">MENILARLDKKHYWQFHGGVHPPEQKFLTENKPIRQLPLPDKLIIPLQQHIGSAGKLLVQVGDKVLKGQPLTQSGNPMQVPVHAPTSGIVSAIEKHTIAHPSAMKELCLILTPDGQDKWRPREACNDPSQLDKQTVLNKIANAGIAGMGGAGFPTLIKVNTSAEVDFLIINAAECEPYITADDLLIQEQASEILEGIKILDGLLSPKQILIGIEDNKPKAIAILQKLCEQHSNIRVCVIPSLYPSGGEKQLIKILTGKEVPSGTLPSQIGIVMHNVGTCQAIADAILHDTPLISRVVTVTGQALDKPQNMRALLGTPVSFLLEQAAYNNDGRRHIIMGGPMMGFSLPSADVPVVKITNCILAPSPDELNLDQQEQECIRCGQCAEVCPAVLLPQEMQWSAKAQDYDQLRKLNLFDCIECGACAYVCPSQIPLVHYYRVAKAEIRQLDFAEVKAEKAKARFEARKARLERDKLAREEKHRLAAEARKARMNAGTEEGNKEKSAVAAALARVKAKKAEQTTETNSDTSPVAAAVARAKAKKAAQAATQEQPKSADKSSAVAAAVARAKAKKAAQAEQQGNDTETQDTQLEQVAEKPKAKAVSAAVAKAKAKKVAKEAEAASATNAAEDKTPTDATAKKKSAAVSAAVAKAKAKKAALSDKTTTESDKTSETKKKTTKAVASAVAKAKAKKAEKQKADGESVDKKAPAKSTSAKKTTKKATTRKTTASKAKKTSKVAETATPSAAEKKAKVSAAVAKAKAKQKAAQIDLPLDEAAENNADAKKQRIAAAVAKAKAKKEQREAE</sequence>
<dbReference type="Pfam" id="PF13375">
    <property type="entry name" value="RnfC_N"/>
    <property type="match status" value="1"/>
</dbReference>
<dbReference type="PROSITE" id="PS00198">
    <property type="entry name" value="4FE4S_FER_1"/>
    <property type="match status" value="1"/>
</dbReference>
<organism evidence="12 13">
    <name type="scientific">Thalassotalea agarivorans</name>
    <name type="common">Thalassomonas agarivorans</name>
    <dbReference type="NCBI Taxonomy" id="349064"/>
    <lineage>
        <taxon>Bacteria</taxon>
        <taxon>Pseudomonadati</taxon>
        <taxon>Pseudomonadota</taxon>
        <taxon>Gammaproteobacteria</taxon>
        <taxon>Alteromonadales</taxon>
        <taxon>Colwelliaceae</taxon>
        <taxon>Thalassotalea</taxon>
    </lineage>
</organism>
<dbReference type="GO" id="GO:0022900">
    <property type="term" value="P:electron transport chain"/>
    <property type="evidence" value="ECO:0007669"/>
    <property type="project" value="UniProtKB-UniRule"/>
</dbReference>
<dbReference type="GO" id="GO:0005886">
    <property type="term" value="C:plasma membrane"/>
    <property type="evidence" value="ECO:0007669"/>
    <property type="project" value="UniProtKB-SubCell"/>
</dbReference>
<keyword evidence="9" id="KW-0175">Coiled coil</keyword>
<evidence type="ECO:0000256" key="7">
    <source>
        <dbReference type="ARBA" id="ARBA00023014"/>
    </source>
</evidence>
<comment type="similarity">
    <text evidence="8">Belongs to the 4Fe4S bacterial-type ferredoxin family. RnfC subfamily.</text>
</comment>
<dbReference type="InterPro" id="IPR011538">
    <property type="entry name" value="Nuo51_FMN-bd"/>
</dbReference>
<dbReference type="PANTHER" id="PTHR43034">
    <property type="entry name" value="ION-TRANSLOCATING OXIDOREDUCTASE COMPLEX SUBUNIT C"/>
    <property type="match status" value="1"/>
</dbReference>
<feature type="binding site" evidence="8">
    <location>
        <position position="416"/>
    </location>
    <ligand>
        <name>[4Fe-4S] cluster</name>
        <dbReference type="ChEBI" id="CHEBI:49883"/>
        <label>2</label>
    </ligand>
</feature>
<comment type="subunit">
    <text evidence="8">The complex is composed of six subunits: RnfA, RnfB, RnfC, RnfD, RnfE and RnfG.</text>
</comment>
<evidence type="ECO:0000256" key="10">
    <source>
        <dbReference type="SAM" id="MobiDB-lite"/>
    </source>
</evidence>
<keyword evidence="1 8" id="KW-0813">Transport</keyword>
<evidence type="ECO:0000256" key="5">
    <source>
        <dbReference type="ARBA" id="ARBA00022982"/>
    </source>
</evidence>
<dbReference type="GO" id="GO:0046872">
    <property type="term" value="F:metal ion binding"/>
    <property type="evidence" value="ECO:0007669"/>
    <property type="project" value="UniProtKB-KW"/>
</dbReference>
<keyword evidence="8" id="KW-0997">Cell inner membrane</keyword>
<dbReference type="GO" id="GO:0009055">
    <property type="term" value="F:electron transfer activity"/>
    <property type="evidence" value="ECO:0007669"/>
    <property type="project" value="InterPro"/>
</dbReference>
<feature type="binding site" evidence="8">
    <location>
        <position position="380"/>
    </location>
    <ligand>
        <name>[4Fe-4S] cluster</name>
        <dbReference type="ChEBI" id="CHEBI:49883"/>
        <label>1</label>
    </ligand>
</feature>
<evidence type="ECO:0000256" key="3">
    <source>
        <dbReference type="ARBA" id="ARBA00022723"/>
    </source>
</evidence>
<dbReference type="NCBIfam" id="NF003454">
    <property type="entry name" value="PRK05035.1"/>
    <property type="match status" value="1"/>
</dbReference>
<name>A0A1H9ZVD3_THASX</name>
<dbReference type="Pfam" id="PF01512">
    <property type="entry name" value="Complex1_51K"/>
    <property type="match status" value="1"/>
</dbReference>
<dbReference type="InterPro" id="IPR017900">
    <property type="entry name" value="4Fe4S_Fe_S_CS"/>
</dbReference>
<feature type="domain" description="4Fe-4S ferredoxin-type" evidence="11">
    <location>
        <begin position="366"/>
        <end position="397"/>
    </location>
</feature>
<feature type="domain" description="4Fe-4S ferredoxin-type" evidence="11">
    <location>
        <begin position="407"/>
        <end position="436"/>
    </location>
</feature>
<dbReference type="GO" id="GO:0051539">
    <property type="term" value="F:4 iron, 4 sulfur cluster binding"/>
    <property type="evidence" value="ECO:0007669"/>
    <property type="project" value="UniProtKB-KW"/>
</dbReference>
<dbReference type="Gene3D" id="3.40.50.11540">
    <property type="entry name" value="NADH-ubiquinone oxidoreductase 51kDa subunit"/>
    <property type="match status" value="1"/>
</dbReference>
<feature type="binding site" evidence="8">
    <location>
        <position position="422"/>
    </location>
    <ligand>
        <name>[4Fe-4S] cluster</name>
        <dbReference type="ChEBI" id="CHEBI:49883"/>
        <label>2</label>
    </ligand>
</feature>
<feature type="binding site" evidence="8">
    <location>
        <position position="426"/>
    </location>
    <ligand>
        <name>[4Fe-4S] cluster</name>
        <dbReference type="ChEBI" id="CHEBI:49883"/>
        <label>1</label>
    </ligand>
</feature>
<proteinExistence type="inferred from homology"/>
<evidence type="ECO:0000256" key="4">
    <source>
        <dbReference type="ARBA" id="ARBA00022737"/>
    </source>
</evidence>
<dbReference type="HAMAP" id="MF_00461">
    <property type="entry name" value="RsxC_RnfC"/>
    <property type="match status" value="1"/>
</dbReference>
<dbReference type="Gene3D" id="3.30.70.20">
    <property type="match status" value="1"/>
</dbReference>
<keyword evidence="8" id="KW-1003">Cell membrane</keyword>
<dbReference type="STRING" id="349064.SAMN05660429_00601"/>
<evidence type="ECO:0000313" key="12">
    <source>
        <dbReference type="EMBL" id="SES85695.1"/>
    </source>
</evidence>
<accession>A0A1H9ZVD3</accession>
<keyword evidence="3 8" id="KW-0479">Metal-binding</keyword>
<feature type="binding site" evidence="8">
    <location>
        <position position="383"/>
    </location>
    <ligand>
        <name>[4Fe-4S] cluster</name>
        <dbReference type="ChEBI" id="CHEBI:49883"/>
        <label>1</label>
    </ligand>
</feature>
<keyword evidence="13" id="KW-1185">Reference proteome</keyword>
<dbReference type="OrthoDB" id="9767754at2"/>
<dbReference type="PANTHER" id="PTHR43034:SF2">
    <property type="entry name" value="ION-TRANSLOCATING OXIDOREDUCTASE COMPLEX SUBUNIT C"/>
    <property type="match status" value="1"/>
</dbReference>
<feature type="region of interest" description="Disordered" evidence="10">
    <location>
        <begin position="569"/>
        <end position="745"/>
    </location>
</feature>
<feature type="compositionally biased region" description="Polar residues" evidence="10">
    <location>
        <begin position="574"/>
        <end position="588"/>
    </location>
</feature>
<evidence type="ECO:0000256" key="6">
    <source>
        <dbReference type="ARBA" id="ARBA00023004"/>
    </source>
</evidence>
<dbReference type="NCBIfam" id="TIGR01945">
    <property type="entry name" value="rnfC"/>
    <property type="match status" value="1"/>
</dbReference>